<keyword evidence="3" id="KW-0597">Phosphoprotein</keyword>
<keyword evidence="12" id="KW-1185">Reference proteome</keyword>
<keyword evidence="2" id="KW-0596">Phosphopantetheine</keyword>
<feature type="compositionally biased region" description="Acidic residues" evidence="8">
    <location>
        <begin position="468"/>
        <end position="477"/>
    </location>
</feature>
<keyword evidence="6" id="KW-0511">Multifunctional enzyme</keyword>
<name>A0ABP5YL50_STRLO</name>
<dbReference type="EMBL" id="BAAASG010000004">
    <property type="protein sequence ID" value="GAA2480577.1"/>
    <property type="molecule type" value="Genomic_DNA"/>
</dbReference>
<dbReference type="SUPFAM" id="SSF55048">
    <property type="entry name" value="Probable ACP-binding domain of malonyl-CoA ACP transacylase"/>
    <property type="match status" value="2"/>
</dbReference>
<dbReference type="InterPro" id="IPR057326">
    <property type="entry name" value="KR_dom"/>
</dbReference>
<dbReference type="PANTHER" id="PTHR43775:SF51">
    <property type="entry name" value="INACTIVE PHENOLPHTHIOCEROL SYNTHESIS POLYKETIDE SYNTHASE TYPE I PKS1-RELATED"/>
    <property type="match status" value="1"/>
</dbReference>
<dbReference type="Pfam" id="PF02801">
    <property type="entry name" value="Ketoacyl-synt_C"/>
    <property type="match status" value="2"/>
</dbReference>
<dbReference type="Pfam" id="PF16197">
    <property type="entry name" value="KAsynt_C_assoc"/>
    <property type="match status" value="2"/>
</dbReference>
<dbReference type="Gene3D" id="3.40.366.10">
    <property type="entry name" value="Malonyl-Coenzyme A Acyl Carrier Protein, domain 2"/>
    <property type="match status" value="2"/>
</dbReference>
<evidence type="ECO:0000256" key="8">
    <source>
        <dbReference type="SAM" id="MobiDB-lite"/>
    </source>
</evidence>
<organism evidence="11 12">
    <name type="scientific">Streptomyces longisporus</name>
    <dbReference type="NCBI Taxonomy" id="1948"/>
    <lineage>
        <taxon>Bacteria</taxon>
        <taxon>Bacillati</taxon>
        <taxon>Actinomycetota</taxon>
        <taxon>Actinomycetes</taxon>
        <taxon>Kitasatosporales</taxon>
        <taxon>Streptomycetaceae</taxon>
        <taxon>Streptomyces</taxon>
    </lineage>
</organism>
<dbReference type="InterPro" id="IPR001227">
    <property type="entry name" value="Ac_transferase_dom_sf"/>
</dbReference>
<dbReference type="NCBIfam" id="NF045894">
    <property type="entry name" value="PKS_plus_SDR"/>
    <property type="match status" value="2"/>
</dbReference>
<evidence type="ECO:0000256" key="7">
    <source>
        <dbReference type="ARBA" id="ARBA00023315"/>
    </source>
</evidence>
<dbReference type="PROSITE" id="PS52004">
    <property type="entry name" value="KS3_2"/>
    <property type="match status" value="2"/>
</dbReference>
<dbReference type="PROSITE" id="PS00012">
    <property type="entry name" value="PHOSPHOPANTETHEINE"/>
    <property type="match status" value="2"/>
</dbReference>
<dbReference type="InterPro" id="IPR014031">
    <property type="entry name" value="Ketoacyl_synth_C"/>
</dbReference>
<feature type="domain" description="Carrier" evidence="9">
    <location>
        <begin position="1504"/>
        <end position="1582"/>
    </location>
</feature>
<dbReference type="Proteomes" id="UP001501777">
    <property type="component" value="Unassembled WGS sequence"/>
</dbReference>
<evidence type="ECO:0000259" key="10">
    <source>
        <dbReference type="PROSITE" id="PS52004"/>
    </source>
</evidence>
<evidence type="ECO:0000313" key="12">
    <source>
        <dbReference type="Proteomes" id="UP001501777"/>
    </source>
</evidence>
<proteinExistence type="predicted"/>
<dbReference type="InterPro" id="IPR016035">
    <property type="entry name" value="Acyl_Trfase/lysoPLipase"/>
</dbReference>
<evidence type="ECO:0000256" key="5">
    <source>
        <dbReference type="ARBA" id="ARBA00023194"/>
    </source>
</evidence>
<feature type="domain" description="Ketosynthase family 3 (KS3)" evidence="10">
    <location>
        <begin position="1600"/>
        <end position="2026"/>
    </location>
</feature>
<evidence type="ECO:0000256" key="3">
    <source>
        <dbReference type="ARBA" id="ARBA00022553"/>
    </source>
</evidence>
<dbReference type="Pfam" id="PF00109">
    <property type="entry name" value="ketoacyl-synt"/>
    <property type="match status" value="2"/>
</dbReference>
<dbReference type="Gene3D" id="3.40.50.720">
    <property type="entry name" value="NAD(P)-binding Rossmann-like Domain"/>
    <property type="match status" value="2"/>
</dbReference>
<dbReference type="Gene3D" id="1.10.1200.10">
    <property type="entry name" value="ACP-like"/>
    <property type="match status" value="2"/>
</dbReference>
<dbReference type="InterPro" id="IPR013968">
    <property type="entry name" value="PKS_KR"/>
</dbReference>
<dbReference type="InterPro" id="IPR009081">
    <property type="entry name" value="PP-bd_ACP"/>
</dbReference>
<dbReference type="InterPro" id="IPR018201">
    <property type="entry name" value="Ketoacyl_synth_AS"/>
</dbReference>
<dbReference type="SUPFAM" id="SSF101173">
    <property type="entry name" value="Docking domain B of the erythromycin polyketide synthase (DEBS)"/>
    <property type="match status" value="1"/>
</dbReference>
<comment type="caution">
    <text evidence="11">The sequence shown here is derived from an EMBL/GenBank/DDBJ whole genome shotgun (WGS) entry which is preliminary data.</text>
</comment>
<accession>A0ABP5YL50</accession>
<dbReference type="InterPro" id="IPR041618">
    <property type="entry name" value="PKS_DE"/>
</dbReference>
<dbReference type="SMART" id="SM00823">
    <property type="entry name" value="PKS_PP"/>
    <property type="match status" value="2"/>
</dbReference>
<dbReference type="Pfam" id="PF00698">
    <property type="entry name" value="Acyl_transf_1"/>
    <property type="match status" value="2"/>
</dbReference>
<evidence type="ECO:0000313" key="11">
    <source>
        <dbReference type="EMBL" id="GAA2480577.1"/>
    </source>
</evidence>
<evidence type="ECO:0008006" key="13">
    <source>
        <dbReference type="Google" id="ProtNLM"/>
    </source>
</evidence>
<dbReference type="Pfam" id="PF08659">
    <property type="entry name" value="KR"/>
    <property type="match status" value="2"/>
</dbReference>
<dbReference type="InterPro" id="IPR016036">
    <property type="entry name" value="Malonyl_transacylase_ACP-bd"/>
</dbReference>
<dbReference type="InterPro" id="IPR016039">
    <property type="entry name" value="Thiolase-like"/>
</dbReference>
<dbReference type="InterPro" id="IPR020806">
    <property type="entry name" value="PKS_PP-bd"/>
</dbReference>
<dbReference type="InterPro" id="IPR050091">
    <property type="entry name" value="PKS_NRPS_Biosynth_Enz"/>
</dbReference>
<dbReference type="SMART" id="SM00822">
    <property type="entry name" value="PKS_KR"/>
    <property type="match status" value="2"/>
</dbReference>
<dbReference type="Gene3D" id="3.40.47.10">
    <property type="match status" value="2"/>
</dbReference>
<keyword evidence="7" id="KW-0012">Acyltransferase</keyword>
<dbReference type="SMART" id="SM01294">
    <property type="entry name" value="PKS_PP_betabranch"/>
    <property type="match status" value="2"/>
</dbReference>
<dbReference type="InterPro" id="IPR036736">
    <property type="entry name" value="ACP-like_sf"/>
</dbReference>
<dbReference type="InterPro" id="IPR020841">
    <property type="entry name" value="PKS_Beta-ketoAc_synthase_dom"/>
</dbReference>
<reference evidence="12" key="1">
    <citation type="journal article" date="2019" name="Int. J. Syst. Evol. Microbiol.">
        <title>The Global Catalogue of Microorganisms (GCM) 10K type strain sequencing project: providing services to taxonomists for standard genome sequencing and annotation.</title>
        <authorList>
            <consortium name="The Broad Institute Genomics Platform"/>
            <consortium name="The Broad Institute Genome Sequencing Center for Infectious Disease"/>
            <person name="Wu L."/>
            <person name="Ma J."/>
        </authorList>
    </citation>
    <scope>NUCLEOTIDE SEQUENCE [LARGE SCALE GENOMIC DNA]</scope>
    <source>
        <strain evidence="12">JCM 4395</strain>
    </source>
</reference>
<feature type="domain" description="Ketosynthase family 3 (KS3)" evidence="10">
    <location>
        <begin position="33"/>
        <end position="455"/>
    </location>
</feature>
<dbReference type="SUPFAM" id="SSF51735">
    <property type="entry name" value="NAD(P)-binding Rossmann-fold domains"/>
    <property type="match status" value="4"/>
</dbReference>
<evidence type="ECO:0000256" key="2">
    <source>
        <dbReference type="ARBA" id="ARBA00022450"/>
    </source>
</evidence>
<dbReference type="InterPro" id="IPR032821">
    <property type="entry name" value="PKS_assoc"/>
</dbReference>
<dbReference type="CDD" id="cd08952">
    <property type="entry name" value="KR_1_SDR_x"/>
    <property type="match status" value="2"/>
</dbReference>
<evidence type="ECO:0000256" key="1">
    <source>
        <dbReference type="ARBA" id="ARBA00001957"/>
    </source>
</evidence>
<dbReference type="Pfam" id="PF08990">
    <property type="entry name" value="Docking"/>
    <property type="match status" value="1"/>
</dbReference>
<dbReference type="PANTHER" id="PTHR43775">
    <property type="entry name" value="FATTY ACID SYNTHASE"/>
    <property type="match status" value="1"/>
</dbReference>
<dbReference type="SUPFAM" id="SSF52151">
    <property type="entry name" value="FabD/lysophospholipase-like"/>
    <property type="match status" value="2"/>
</dbReference>
<dbReference type="Gene3D" id="3.30.70.3290">
    <property type="match status" value="2"/>
</dbReference>
<dbReference type="SMART" id="SM00827">
    <property type="entry name" value="PKS_AT"/>
    <property type="match status" value="2"/>
</dbReference>
<dbReference type="SUPFAM" id="SSF47336">
    <property type="entry name" value="ACP-like"/>
    <property type="match status" value="2"/>
</dbReference>
<feature type="region of interest" description="Disordered" evidence="8">
    <location>
        <begin position="459"/>
        <end position="483"/>
    </location>
</feature>
<dbReference type="CDD" id="cd00833">
    <property type="entry name" value="PKS"/>
    <property type="match status" value="2"/>
</dbReference>
<dbReference type="PROSITE" id="PS00606">
    <property type="entry name" value="KS3_1"/>
    <property type="match status" value="2"/>
</dbReference>
<dbReference type="InterPro" id="IPR006162">
    <property type="entry name" value="Ppantetheine_attach_site"/>
</dbReference>
<dbReference type="InterPro" id="IPR036291">
    <property type="entry name" value="NAD(P)-bd_dom_sf"/>
</dbReference>
<dbReference type="InterPro" id="IPR014030">
    <property type="entry name" value="Ketoacyl_synth_N"/>
</dbReference>
<dbReference type="InterPro" id="IPR014043">
    <property type="entry name" value="Acyl_transferase_dom"/>
</dbReference>
<evidence type="ECO:0000256" key="4">
    <source>
        <dbReference type="ARBA" id="ARBA00022679"/>
    </source>
</evidence>
<dbReference type="Pfam" id="PF18369">
    <property type="entry name" value="PKS_DE"/>
    <property type="match status" value="2"/>
</dbReference>
<sequence>MSSEDKLRYFLKRVTANLHETRRRLQEVETAGSEPIAVVGMGCRFPGGVRNPAELWELLAAGTDAIAGLPRNRAWEIGEPTDTTAGAAKVHAGGFIYDATDFDAGFFGISPREALSMDPQQRLLLEVAWEALEQAGIDPASLRGSATGVFAGASASGYGWINGRQGELDGHVMTGNATSILSGRVSYTLGLEGPAVTVDTACSSSLVALHMAVRALSKGECSMALVGGAFVAATPVLFTDFNQSLGLSPDGRCKSFGTDADGMGVAEGAGVVVVERLSEARRNGHQVLAVVRGSAVNQDGASNGLTAPNGPSQQRVIRAALADARLSLGDVDVVEAHGTGTPLGDPIEAQALLATYGQERPEGRPLWLGSVKSNIGHAQQAAGMAGLIKMVLALQNGELPRTLHSEHPSPHVDWSAGEVRLLTEAQPWSAGERARRAGVSAFGMSGTNVHVILEEAPAVDAESAAGSEPDEDAEESGEPAGLAAAEPVEPALAVVEAHGLSVWPVSGRSADALVAQAGRLWEWTTARPGLDTAGVAWSLATTRSVFEHRAVVVGGGRGELTAGLESLALGERAGSSVVSGVARSGGRTVFVFAGQGAQWVGMGRELAGSSPVFAARLAECERALAPLVPWSLSAVLEAVEGAPSLGTADVVQPVLWAVMVSLAAVWEAAGVVPDAVVGHSQGEVAAATVAGMLSLEDAARVVVARSRGLSGLSAVGSMVSVVMPSAVVSELVAGFGGRLSVAAVNGPAAVVVSGEPGALSEFERELAARHVLRWRVPETDFVAHSAAVEPLEAVLAGELAGISPVAGRVPMVSTVTGEWVSGEELGAGYWYANLRGMVCFERATRVLLDGGFDMFVEVSPHPVLTGPVAETAEDAGVSGVVTVGTLERDNGGASRIIRSLAEAFVGGLPVDWRRILPSAQAVELPTYAFQRQRYWMEPSAEPAGPAPGDVADSAAEARFWAAVEGGDLAHLAEVLEMEDQEQLGEVVSALVAWRLREQDRSSTAQWRYRVAWSPVPEPSSGMLSGRWLLAVPEGLPDDELTESCAAALTARGADVVVARVPAEAVDRAGVASVLAEALGEAEPAGVLSLLALDETAVPEHPVVPVGLAATLALVQALGDTGIDAPLWIATRGAVAAEPGEPLAAPVQTQVWGLGRGVGLEHPERWGGLVDLPETVDQRAGARMTALLAAGGEDQVAIRDTGILGRRLIRAQRPRGDVESWTPRGTTLVTGGTGAIAGHVVRKLAERGAPRLVLTSRSGPTAFGAAALAAELAMAGTSVDVVACDAGRRDDLAGVVAWVGTSGPALSAVLHTAGIRQETAVQATDLAETAEVLAAKAAGAQWLHELTRDLELDAFVLFSSISATWGSGLQPAYGAANAFLDGLAEHRLAQGLPATSVAWGPWGGGGMTDEEGAAQGERRGLMVMEPGRAAAALTQVLDRGEPLMTVADVDWARFAPPFTLRRSSPLIEDLPEVRQALAGSDPGQADGAAAGSPLKKRLTGLSRGEQVRLLIGIVQTEAAQVLDYPSAEAVEATRAFSDLGFDSLTAVELRNRLSTATGVQLPATLLFDAPNPTAAAEFLLAELAGVPDDTVAAPIAAAATDEPLAIIGIGCRYPGGVTGAEELWNLVTAGTSAISALPENRGWTFQDRDEEQEDYIGASIRAGGFVYDAVGFDAGFFGISPREALMMDPQQRMLLEVAWEALEQAGIDPSMLRGSATGVFAGAAASGYGYNSGLEAGELDGHLVTGISTSVVSGRVAYVLGLEGPAVTVDTACSSSLVALHLACQAVRSGECTLALAGGVMVAANPLLFDQFSRQMGLSPDGSCKAFSAQADGMGLGEGAGMLVVERLSDARRNGHRVLAVVRGSAMNQDGASNGLTAPNGPSQQRVIRAALANAGVRADEVDVVEAHGTGTPLGDPIEAQALLATYGQERPEDRPLWLGSVKTNIGHTQAAAGVAGVIKMVMALQHRQLPRSLYSEERSPHVDWSAGRVELLAEARPWETDDGRVRRAGVSSFGMSGTNAHVILEEDSAPTTDDTTAPSTVDTPAVLAVDSPVAWPVSGRTAKTLTAQAGRLWEWVTARPEVSPVDVGWSLATTRSVFEHRAVVLGGGGRDELLAGLRDLAVGEGAGSVVSGVARSGGRTVFVFAGQGAQWVGMGRELAGSSPVFAARLAECEGALAALVEWSLSEVLEGVEGAPGLEAADVVQPVLWAVMVSLAAVWEAAGVVPDAVVGHSQGEVAAATVAGMLSLEDAARVVVARSRGLSGLSVEGSMVSVVMPSAAVLGLVDGFGGRLSVAAVNGPAAVVVSGEPGALSEFERELAARHVLRWRIPETDFVAHSAAVEPLEAVLAAELGQISPVAGRVPMVSTVTGEWVTGEGLDAAYWYANLRNMVCFERATRVLLDGGFDMFVEVSPHPVLTGPVAETAEDAGVSGVVAVGTLERDNGGASRLVRSLAEAFVGGLPVDWRRVLPPARSVELPTYAFQHQPFWLQPKSSDLPVADGRGAASTAEAGFWAAVEGGDLVGLADTLAIEDAEQLGTVLPALASWRRREQDRSSTAQWRYHVTWAPVPDPSSVVLSGRWLLLTPAGPVAADLTRGCVSALSERGADVVVLEVEPSADRSGIADRLRSAADGGALTGVLSLLALDETPVPEHPEVPAGLAATLTLVQALGDAEVGAPLWVVTSGAVAAGPGEVLARPAQAQTWGLGRVVGLETPELWGGLIDLSAPLDPKAGARLAAVLAGCGEDQAAIRTAGIFGARLTRAPQPSGEADAWSTAGTALVTGGTGALGGRLARWLAGRGVPRLVLTSRSGPTAAEVAATAAALAGGGARVDVVACDVSDRADLAGLLHWANRSGPALSAVVHTAGVGQATPTAQTDVAETADVLAAKATGAALLDELTRELELELDAFVLFSSISATWGSGLQPSYAAANTYLDALATRRLSEGLPATSVAWGPWGGGGMTDPAGATQMERRGLMVMDPDHAVRAFAQVLDGREGLVTVADVDWARFAPPFTLRRPSPLIADLPEVRKALADDGSVGDAPIDPDAGAGLRRQLEGLPRAEQSRLLVTLVQTAAAAVLDYASPDDVDATRAFSELGFDSLTSVELRNRLNAATGLRLPATLLFDCPTPTDLAEYLRGEVVKDGGPQLTLIQEVDRLGSLLTGTTAPDENTYQLITDRLQGLLTQWNKAGGRTDREEVAARIGSASDDEIFDFIHKELGR</sequence>
<dbReference type="PROSITE" id="PS50075">
    <property type="entry name" value="CARRIER"/>
    <property type="match status" value="2"/>
</dbReference>
<dbReference type="RefSeq" id="WP_344399432.1">
    <property type="nucleotide sequence ID" value="NZ_BAAASG010000004.1"/>
</dbReference>
<comment type="cofactor">
    <cofactor evidence="1">
        <name>pantetheine 4'-phosphate</name>
        <dbReference type="ChEBI" id="CHEBI:47942"/>
    </cofactor>
</comment>
<feature type="domain" description="Carrier" evidence="9">
    <location>
        <begin position="3062"/>
        <end position="3137"/>
    </location>
</feature>
<dbReference type="InterPro" id="IPR036299">
    <property type="entry name" value="Polyketide_synth_docking_sf"/>
</dbReference>
<gene>
    <name evidence="11" type="ORF">GCM10010276_16630</name>
</gene>
<dbReference type="SUPFAM" id="SSF53901">
    <property type="entry name" value="Thiolase-like"/>
    <property type="match status" value="2"/>
</dbReference>
<protein>
    <recommendedName>
        <fullName evidence="13">Polyketide synthase</fullName>
    </recommendedName>
</protein>
<dbReference type="Gene3D" id="6.10.140.1830">
    <property type="match status" value="2"/>
</dbReference>
<evidence type="ECO:0000259" key="9">
    <source>
        <dbReference type="PROSITE" id="PS50075"/>
    </source>
</evidence>
<keyword evidence="5" id="KW-0045">Antibiotic biosynthesis</keyword>
<dbReference type="InterPro" id="IPR015083">
    <property type="entry name" value="NorB/c/GfsB-D-like_docking"/>
</dbReference>
<dbReference type="Gene3D" id="3.40.50.11460">
    <property type="match status" value="1"/>
</dbReference>
<evidence type="ECO:0000256" key="6">
    <source>
        <dbReference type="ARBA" id="ARBA00023268"/>
    </source>
</evidence>
<dbReference type="SMART" id="SM00825">
    <property type="entry name" value="PKS_KS"/>
    <property type="match status" value="2"/>
</dbReference>
<keyword evidence="4" id="KW-0808">Transferase</keyword>
<dbReference type="Pfam" id="PF00550">
    <property type="entry name" value="PP-binding"/>
    <property type="match status" value="2"/>
</dbReference>